<dbReference type="InParanoid" id="L7JT22"/>
<protein>
    <submittedName>
        <fullName evidence="1">Uncharacterized protein</fullName>
    </submittedName>
</protein>
<evidence type="ECO:0000313" key="1">
    <source>
        <dbReference type="EMBL" id="ELQ74161.1"/>
    </source>
</evidence>
<dbReference type="AlphaFoldDB" id="L7JT22"/>
<dbReference type="HOGENOM" id="CLU_3162572_0_0_1"/>
<accession>L7JT22</accession>
<reference evidence="1 2" key="1">
    <citation type="journal article" date="2012" name="PLoS Pathog.">
        <title>The genome of the obligate intracellular parasite Trachipleistophora hominis: new insights into microsporidian genome dynamics and reductive evolution.</title>
        <authorList>
            <person name="Heinz E."/>
            <person name="Williams T.A."/>
            <person name="Nakjang S."/>
            <person name="Noel C.J."/>
            <person name="Swan D.C."/>
            <person name="Goldberg A.V."/>
            <person name="Harris S.R."/>
            <person name="Weinmaier T."/>
            <person name="Markert S."/>
            <person name="Becher D."/>
            <person name="Bernhardt J."/>
            <person name="Dagan T."/>
            <person name="Hacker C."/>
            <person name="Lucocq J.M."/>
            <person name="Schweder T."/>
            <person name="Rattei T."/>
            <person name="Hall N."/>
            <person name="Hirt R.P."/>
            <person name="Embley T.M."/>
        </authorList>
    </citation>
    <scope>NUCLEOTIDE SEQUENCE [LARGE SCALE GENOMIC DNA]</scope>
</reference>
<name>L7JT22_TRAHO</name>
<dbReference type="Proteomes" id="UP000011185">
    <property type="component" value="Unassembled WGS sequence"/>
</dbReference>
<gene>
    <name evidence="1" type="ORF">THOM_2917</name>
</gene>
<feature type="non-terminal residue" evidence="1">
    <location>
        <position position="1"/>
    </location>
</feature>
<sequence length="48" mass="5250">VPADGVVNNPKLNIQQVILNVQHGQTARLHLGLRGGCYHSGLLVILHW</sequence>
<dbReference type="VEuPathDB" id="MicrosporidiaDB:THOM_2917"/>
<proteinExistence type="predicted"/>
<keyword evidence="2" id="KW-1185">Reference proteome</keyword>
<evidence type="ECO:0000313" key="2">
    <source>
        <dbReference type="Proteomes" id="UP000011185"/>
    </source>
</evidence>
<dbReference type="EMBL" id="JH994067">
    <property type="protein sequence ID" value="ELQ74161.1"/>
    <property type="molecule type" value="Genomic_DNA"/>
</dbReference>
<organism evidence="1 2">
    <name type="scientific">Trachipleistophora hominis</name>
    <name type="common">Microsporidian parasite</name>
    <dbReference type="NCBI Taxonomy" id="72359"/>
    <lineage>
        <taxon>Eukaryota</taxon>
        <taxon>Fungi</taxon>
        <taxon>Fungi incertae sedis</taxon>
        <taxon>Microsporidia</taxon>
        <taxon>Pleistophoridae</taxon>
        <taxon>Trachipleistophora</taxon>
    </lineage>
</organism>